<reference evidence="1 2" key="1">
    <citation type="journal article" date="2009" name="J. Bacteriol.">
        <title>Genome sequences of three Agrobacterium biovars help elucidate the evolution of multichromosome genomes in bacteria.</title>
        <authorList>
            <person name="Slater S.C."/>
            <person name="Goldman B.S."/>
            <person name="Goodner B."/>
            <person name="Setubal J.C."/>
            <person name="Farrand S.K."/>
            <person name="Nester E.W."/>
            <person name="Burr T.J."/>
            <person name="Banta L."/>
            <person name="Dickerman A.W."/>
            <person name="Paulsen I."/>
            <person name="Otten L."/>
            <person name="Suen G."/>
            <person name="Welch R."/>
            <person name="Almeida N.F."/>
            <person name="Arnold F."/>
            <person name="Burton O.T."/>
            <person name="Du Z."/>
            <person name="Ewing A."/>
            <person name="Godsy E."/>
            <person name="Heisel S."/>
            <person name="Houmiel K.L."/>
            <person name="Jhaveri J."/>
            <person name="Lu J."/>
            <person name="Miller N.M."/>
            <person name="Norton S."/>
            <person name="Chen Q."/>
            <person name="Phoolcharoen W."/>
            <person name="Ohlin V."/>
            <person name="Ondrusek D."/>
            <person name="Pride N."/>
            <person name="Stricklin S.L."/>
            <person name="Sun J."/>
            <person name="Wheeler C."/>
            <person name="Wilson L."/>
            <person name="Zhu H."/>
            <person name="Wood D.W."/>
        </authorList>
    </citation>
    <scope>NUCLEOTIDE SEQUENCE [LARGE SCALE GENOMIC DNA]</scope>
    <source>
        <strain evidence="2">S4 / ATCC BAA-846</strain>
    </source>
</reference>
<evidence type="ECO:0000313" key="1">
    <source>
        <dbReference type="EMBL" id="ACM37143.1"/>
    </source>
</evidence>
<protein>
    <submittedName>
        <fullName evidence="1">Uncharacterized protein</fullName>
    </submittedName>
</protein>
<sequence length="110" mass="12069">MEQNPVCGVPNCLLTSKKPKAKIARHAQHGQREKRPVTYDMTDLTMSEVLKDPMIRQLLRADGVSLSAFAVLLDDAARQRNLALRCRKAGVPAAHVIDSLSHVQAPADCL</sequence>
<gene>
    <name evidence="1" type="ordered locus">Avi_2970</name>
</gene>
<accession>B9JYB3</accession>
<proteinExistence type="predicted"/>
<name>B9JYB3_ALLAM</name>
<evidence type="ECO:0000313" key="2">
    <source>
        <dbReference type="Proteomes" id="UP000001596"/>
    </source>
</evidence>
<dbReference type="Proteomes" id="UP000001596">
    <property type="component" value="Chromosome 1"/>
</dbReference>
<organism evidence="1 2">
    <name type="scientific">Allorhizobium ampelinum (strain ATCC BAA-846 / DSM 112012 / S4)</name>
    <name type="common">Agrobacterium vitis (strain S4)</name>
    <dbReference type="NCBI Taxonomy" id="311402"/>
    <lineage>
        <taxon>Bacteria</taxon>
        <taxon>Pseudomonadati</taxon>
        <taxon>Pseudomonadota</taxon>
        <taxon>Alphaproteobacteria</taxon>
        <taxon>Hyphomicrobiales</taxon>
        <taxon>Rhizobiaceae</taxon>
        <taxon>Rhizobium/Agrobacterium group</taxon>
        <taxon>Allorhizobium</taxon>
        <taxon>Allorhizobium ampelinum</taxon>
    </lineage>
</organism>
<dbReference type="KEGG" id="avi:Avi_2970"/>
<dbReference type="EMBL" id="CP000633">
    <property type="protein sequence ID" value="ACM37143.1"/>
    <property type="molecule type" value="Genomic_DNA"/>
</dbReference>
<dbReference type="eggNOG" id="ENOG503137V">
    <property type="taxonomic scope" value="Bacteria"/>
</dbReference>
<keyword evidence="2" id="KW-1185">Reference proteome</keyword>
<dbReference type="HOGENOM" id="CLU_2165611_0_0_5"/>
<dbReference type="AlphaFoldDB" id="B9JYB3"/>